<evidence type="ECO:0000313" key="2">
    <source>
        <dbReference type="EMBL" id="MBB3187490.1"/>
    </source>
</evidence>
<evidence type="ECO:0000256" key="1">
    <source>
        <dbReference type="ARBA" id="ARBA00023125"/>
    </source>
</evidence>
<dbReference type="InterPro" id="IPR036390">
    <property type="entry name" value="WH_DNA-bd_sf"/>
</dbReference>
<dbReference type="InterPro" id="IPR000944">
    <property type="entry name" value="Tscrpt_reg_Rrf2"/>
</dbReference>
<sequence length="150" mass="17074">MKISTRTRYGIRAMAEIAQALPGHGVYQKDIAFRQQISVKYLDSIIQALKTSNLIVNIRGKKSGYILTRAPEQITMLDIHNAFENGICIIECLSPAVRCDRVPDCKAYQFWNNLNSIIVDYFKSITLKDVIDKQIVDLDRLNFPSTSFLC</sequence>
<dbReference type="EMBL" id="JACHYB010000001">
    <property type="protein sequence ID" value="MBB3187490.1"/>
    <property type="molecule type" value="Genomic_DNA"/>
</dbReference>
<proteinExistence type="predicted"/>
<dbReference type="PANTHER" id="PTHR33221:SF5">
    <property type="entry name" value="HTH-TYPE TRANSCRIPTIONAL REGULATOR ISCR"/>
    <property type="match status" value="1"/>
</dbReference>
<dbReference type="GO" id="GO:0003700">
    <property type="term" value="F:DNA-binding transcription factor activity"/>
    <property type="evidence" value="ECO:0007669"/>
    <property type="project" value="TreeGrafter"/>
</dbReference>
<dbReference type="PROSITE" id="PS51197">
    <property type="entry name" value="HTH_RRF2_2"/>
    <property type="match status" value="1"/>
</dbReference>
<dbReference type="Pfam" id="PF02082">
    <property type="entry name" value="Rrf2"/>
    <property type="match status" value="1"/>
</dbReference>
<organism evidence="2 3">
    <name type="scientific">Microbacter margulisiae</name>
    <dbReference type="NCBI Taxonomy" id="1350067"/>
    <lineage>
        <taxon>Bacteria</taxon>
        <taxon>Pseudomonadati</taxon>
        <taxon>Bacteroidota</taxon>
        <taxon>Bacteroidia</taxon>
        <taxon>Bacteroidales</taxon>
        <taxon>Porphyromonadaceae</taxon>
        <taxon>Microbacter</taxon>
    </lineage>
</organism>
<dbReference type="RefSeq" id="WP_183413250.1">
    <property type="nucleotide sequence ID" value="NZ_JACHYB010000001.1"/>
</dbReference>
<dbReference type="PANTHER" id="PTHR33221">
    <property type="entry name" value="WINGED HELIX-TURN-HELIX TRANSCRIPTIONAL REGULATOR, RRF2 FAMILY"/>
    <property type="match status" value="1"/>
</dbReference>
<dbReference type="NCBIfam" id="TIGR00738">
    <property type="entry name" value="rrf2_super"/>
    <property type="match status" value="1"/>
</dbReference>
<dbReference type="SUPFAM" id="SSF46785">
    <property type="entry name" value="Winged helix' DNA-binding domain"/>
    <property type="match status" value="1"/>
</dbReference>
<accession>A0A7W5H287</accession>
<keyword evidence="3" id="KW-1185">Reference proteome</keyword>
<dbReference type="Gene3D" id="1.10.10.10">
    <property type="entry name" value="Winged helix-like DNA-binding domain superfamily/Winged helix DNA-binding domain"/>
    <property type="match status" value="1"/>
</dbReference>
<protein>
    <submittedName>
        <fullName evidence="2">Rrf2 family protein</fullName>
    </submittedName>
</protein>
<comment type="caution">
    <text evidence="2">The sequence shown here is derived from an EMBL/GenBank/DDBJ whole genome shotgun (WGS) entry which is preliminary data.</text>
</comment>
<dbReference type="GO" id="GO:0005829">
    <property type="term" value="C:cytosol"/>
    <property type="evidence" value="ECO:0007669"/>
    <property type="project" value="TreeGrafter"/>
</dbReference>
<keyword evidence="1" id="KW-0238">DNA-binding</keyword>
<dbReference type="Proteomes" id="UP000544222">
    <property type="component" value="Unassembled WGS sequence"/>
</dbReference>
<evidence type="ECO:0000313" key="3">
    <source>
        <dbReference type="Proteomes" id="UP000544222"/>
    </source>
</evidence>
<gene>
    <name evidence="2" type="ORF">FHX64_001653</name>
</gene>
<reference evidence="2 3" key="1">
    <citation type="submission" date="2020-08" db="EMBL/GenBank/DDBJ databases">
        <title>Genomic Encyclopedia of Type Strains, Phase IV (KMG-IV): sequencing the most valuable type-strain genomes for metagenomic binning, comparative biology and taxonomic classification.</title>
        <authorList>
            <person name="Goeker M."/>
        </authorList>
    </citation>
    <scope>NUCLEOTIDE SEQUENCE [LARGE SCALE GENOMIC DNA]</scope>
    <source>
        <strain evidence="2 3">DSM 27471</strain>
    </source>
</reference>
<dbReference type="InterPro" id="IPR036388">
    <property type="entry name" value="WH-like_DNA-bd_sf"/>
</dbReference>
<dbReference type="AlphaFoldDB" id="A0A7W5H287"/>
<dbReference type="GO" id="GO:0003677">
    <property type="term" value="F:DNA binding"/>
    <property type="evidence" value="ECO:0007669"/>
    <property type="project" value="UniProtKB-KW"/>
</dbReference>
<name>A0A7W5H287_9PORP</name>